<dbReference type="Proteomes" id="UP001445335">
    <property type="component" value="Unassembled WGS sequence"/>
</dbReference>
<evidence type="ECO:0000313" key="2">
    <source>
        <dbReference type="Proteomes" id="UP001445335"/>
    </source>
</evidence>
<protein>
    <submittedName>
        <fullName evidence="1">Uncharacterized protein</fullName>
    </submittedName>
</protein>
<sequence>MDRSSNYAEFTGVLVSVDGGESIPLHSVWVLKHYMEIRRRGFKMVERIEYDRLVVKRSDDPSHLVLLCGSTELVFTADGRSIKTQQQDKIHKLTLSLQEGVCFAKSVDGTGARSYAQQLLKNIGDQSAWQQLALLPQAADPTSAKTAELAAERARGARTLEALEFALRAGRFSLVQAEESGLVAAVVGRARAALAAGDAPIAERALRALGSMTGALWREHCPWPEARVCEVASLLLATLATPAAGPCWPPAFAWRAGPPDAPAPPATPGAPLGAAHLAYQQEAQFILEALASALRSEPHRVGALLAPLGHYACFASGCRALAVLARDPQLAAAFVAGGALPKVLPLLEHLPLKQLSLSDAPAALASLLRATPGAGAPFAARVLGSAADATAAAAANSRRPRGSAWRRGPELDGVEAAALTAGLGQLHRALWGLPGYRDLVQAEGLYKAAEATMTALTS</sequence>
<accession>A0AAW1RJ10</accession>
<comment type="caution">
    <text evidence="1">The sequence shown here is derived from an EMBL/GenBank/DDBJ whole genome shotgun (WGS) entry which is preliminary data.</text>
</comment>
<gene>
    <name evidence="1" type="ORF">WJX81_004334</name>
</gene>
<dbReference type="EMBL" id="JALJOU010000035">
    <property type="protein sequence ID" value="KAK9833548.1"/>
    <property type="molecule type" value="Genomic_DNA"/>
</dbReference>
<keyword evidence="2" id="KW-1185">Reference proteome</keyword>
<reference evidence="1 2" key="1">
    <citation type="journal article" date="2024" name="Nat. Commun.">
        <title>Phylogenomics reveals the evolutionary origins of lichenization in chlorophyte algae.</title>
        <authorList>
            <person name="Puginier C."/>
            <person name="Libourel C."/>
            <person name="Otte J."/>
            <person name="Skaloud P."/>
            <person name="Haon M."/>
            <person name="Grisel S."/>
            <person name="Petersen M."/>
            <person name="Berrin J.G."/>
            <person name="Delaux P.M."/>
            <person name="Dal Grande F."/>
            <person name="Keller J."/>
        </authorList>
    </citation>
    <scope>NUCLEOTIDE SEQUENCE [LARGE SCALE GENOMIC DNA]</scope>
    <source>
        <strain evidence="1 2">SAG 245.80</strain>
    </source>
</reference>
<proteinExistence type="predicted"/>
<organism evidence="1 2">
    <name type="scientific">Elliptochloris bilobata</name>
    <dbReference type="NCBI Taxonomy" id="381761"/>
    <lineage>
        <taxon>Eukaryota</taxon>
        <taxon>Viridiplantae</taxon>
        <taxon>Chlorophyta</taxon>
        <taxon>core chlorophytes</taxon>
        <taxon>Trebouxiophyceae</taxon>
        <taxon>Trebouxiophyceae incertae sedis</taxon>
        <taxon>Elliptochloris clade</taxon>
        <taxon>Elliptochloris</taxon>
    </lineage>
</organism>
<evidence type="ECO:0000313" key="1">
    <source>
        <dbReference type="EMBL" id="KAK9833548.1"/>
    </source>
</evidence>
<dbReference type="AlphaFoldDB" id="A0AAW1RJ10"/>
<name>A0AAW1RJ10_9CHLO</name>